<dbReference type="PANTHER" id="PTHR23402">
    <property type="entry name" value="PROTEASE FAMILY C15 PYROGLUTAMYL-PEPTIDASE I-RELATED"/>
    <property type="match status" value="1"/>
</dbReference>
<dbReference type="InterPro" id="IPR016125">
    <property type="entry name" value="Peptidase_C15-like"/>
</dbReference>
<dbReference type="OrthoDB" id="407146at2759"/>
<keyword evidence="4" id="KW-0788">Thiol protease</keyword>
<accession>A0A6A6WI44</accession>
<keyword evidence="3" id="KW-0378">Hydrolase</keyword>
<evidence type="ECO:0000256" key="2">
    <source>
        <dbReference type="ARBA" id="ARBA00022670"/>
    </source>
</evidence>
<dbReference type="SUPFAM" id="SSF53182">
    <property type="entry name" value="Pyrrolidone carboxyl peptidase (pyroglutamate aminopeptidase)"/>
    <property type="match status" value="1"/>
</dbReference>
<dbReference type="GeneID" id="54483698"/>
<sequence>MAQIYDHSNIRIATRAKEEHGSFDTVTTVLVTGYGPFLQEHEDNSSWRIASTLPSILPATRDHPIPIRIVVYPWPIRVSYQAVLDLVPSLVEKVNPDIILHIGLASGRNFYAIEHGAHKSIYGTHIDVDGQGFPQERSDEAFGDLPSILETGFDVHDLYRRWKAEIPDANADIRTSPDAGNFLCGFIYYTSMSLFAKMKRAERPVMFFHVPYLSTEEQVDEGREVTKGLIRALDESRARRGTHHGNVGAGSRNT</sequence>
<dbReference type="PANTHER" id="PTHR23402:SF1">
    <property type="entry name" value="PYROGLUTAMYL-PEPTIDASE I"/>
    <property type="match status" value="1"/>
</dbReference>
<dbReference type="AlphaFoldDB" id="A0A6A6WI44"/>
<dbReference type="Proteomes" id="UP000799437">
    <property type="component" value="Unassembled WGS sequence"/>
</dbReference>
<organism evidence="5 6">
    <name type="scientific">Pseudovirgaria hyperparasitica</name>
    <dbReference type="NCBI Taxonomy" id="470096"/>
    <lineage>
        <taxon>Eukaryota</taxon>
        <taxon>Fungi</taxon>
        <taxon>Dikarya</taxon>
        <taxon>Ascomycota</taxon>
        <taxon>Pezizomycotina</taxon>
        <taxon>Dothideomycetes</taxon>
        <taxon>Dothideomycetes incertae sedis</taxon>
        <taxon>Acrospermales</taxon>
        <taxon>Acrospermaceae</taxon>
        <taxon>Pseudovirgaria</taxon>
    </lineage>
</organism>
<gene>
    <name evidence="5" type="ORF">EJ05DRAFT_461407</name>
</gene>
<dbReference type="Gene3D" id="3.40.630.20">
    <property type="entry name" value="Peptidase C15, pyroglutamyl peptidase I-like"/>
    <property type="match status" value="1"/>
</dbReference>
<dbReference type="Pfam" id="PF01470">
    <property type="entry name" value="Peptidase_C15"/>
    <property type="match status" value="1"/>
</dbReference>
<keyword evidence="6" id="KW-1185">Reference proteome</keyword>
<proteinExistence type="inferred from homology"/>
<comment type="similarity">
    <text evidence="1">Belongs to the peptidase C15 family.</text>
</comment>
<dbReference type="RefSeq" id="XP_033603272.1">
    <property type="nucleotide sequence ID" value="XM_033742644.1"/>
</dbReference>
<dbReference type="InterPro" id="IPR036440">
    <property type="entry name" value="Peptidase_C15-like_sf"/>
</dbReference>
<name>A0A6A6WI44_9PEZI</name>
<dbReference type="EMBL" id="ML996567">
    <property type="protein sequence ID" value="KAF2760821.1"/>
    <property type="molecule type" value="Genomic_DNA"/>
</dbReference>
<evidence type="ECO:0000313" key="5">
    <source>
        <dbReference type="EMBL" id="KAF2760821.1"/>
    </source>
</evidence>
<evidence type="ECO:0000256" key="4">
    <source>
        <dbReference type="ARBA" id="ARBA00022807"/>
    </source>
</evidence>
<reference evidence="5" key="1">
    <citation type="journal article" date="2020" name="Stud. Mycol.">
        <title>101 Dothideomycetes genomes: a test case for predicting lifestyles and emergence of pathogens.</title>
        <authorList>
            <person name="Haridas S."/>
            <person name="Albert R."/>
            <person name="Binder M."/>
            <person name="Bloem J."/>
            <person name="Labutti K."/>
            <person name="Salamov A."/>
            <person name="Andreopoulos B."/>
            <person name="Baker S."/>
            <person name="Barry K."/>
            <person name="Bills G."/>
            <person name="Bluhm B."/>
            <person name="Cannon C."/>
            <person name="Castanera R."/>
            <person name="Culley D."/>
            <person name="Daum C."/>
            <person name="Ezra D."/>
            <person name="Gonzalez J."/>
            <person name="Henrissat B."/>
            <person name="Kuo A."/>
            <person name="Liang C."/>
            <person name="Lipzen A."/>
            <person name="Lutzoni F."/>
            <person name="Magnuson J."/>
            <person name="Mondo S."/>
            <person name="Nolan M."/>
            <person name="Ohm R."/>
            <person name="Pangilinan J."/>
            <person name="Park H.-J."/>
            <person name="Ramirez L."/>
            <person name="Alfaro M."/>
            <person name="Sun H."/>
            <person name="Tritt A."/>
            <person name="Yoshinaga Y."/>
            <person name="Zwiers L.-H."/>
            <person name="Turgeon B."/>
            <person name="Goodwin S."/>
            <person name="Spatafora J."/>
            <person name="Crous P."/>
            <person name="Grigoriev I."/>
        </authorList>
    </citation>
    <scope>NUCLEOTIDE SEQUENCE</scope>
    <source>
        <strain evidence="5">CBS 121739</strain>
    </source>
</reference>
<evidence type="ECO:0000256" key="1">
    <source>
        <dbReference type="ARBA" id="ARBA00006641"/>
    </source>
</evidence>
<evidence type="ECO:0000313" key="6">
    <source>
        <dbReference type="Proteomes" id="UP000799437"/>
    </source>
</evidence>
<evidence type="ECO:0000256" key="3">
    <source>
        <dbReference type="ARBA" id="ARBA00022801"/>
    </source>
</evidence>
<dbReference type="GO" id="GO:0006508">
    <property type="term" value="P:proteolysis"/>
    <property type="evidence" value="ECO:0007669"/>
    <property type="project" value="UniProtKB-KW"/>
</dbReference>
<dbReference type="GO" id="GO:0008234">
    <property type="term" value="F:cysteine-type peptidase activity"/>
    <property type="evidence" value="ECO:0007669"/>
    <property type="project" value="UniProtKB-KW"/>
</dbReference>
<protein>
    <submittedName>
        <fullName evidence="5">Peptidase C15, pyroglutamyl peptidase I-like protein</fullName>
    </submittedName>
</protein>
<keyword evidence="2" id="KW-0645">Protease</keyword>